<dbReference type="InterPro" id="IPR003749">
    <property type="entry name" value="ThiS/MoaD-like"/>
</dbReference>
<dbReference type="AlphaFoldDB" id="Q1JWU7"/>
<comment type="caution">
    <text evidence="1">The sequence shown here is derived from an EMBL/GenBank/DDBJ whole genome shotgun (WGS) entry which is preliminary data.</text>
</comment>
<dbReference type="InterPro" id="IPR012675">
    <property type="entry name" value="Beta-grasp_dom_sf"/>
</dbReference>
<dbReference type="SUPFAM" id="SSF54285">
    <property type="entry name" value="MoaD/ThiS"/>
    <property type="match status" value="1"/>
</dbReference>
<reference evidence="1" key="1">
    <citation type="submission" date="2006-05" db="EMBL/GenBank/DDBJ databases">
        <title>Annotation of the draft genome assembly of Desulfuromonas acetoxidans DSM 684.</title>
        <authorList>
            <consortium name="US DOE Joint Genome Institute (JGI-ORNL)"/>
            <person name="Larimer F."/>
            <person name="Land M."/>
            <person name="Hauser L."/>
        </authorList>
    </citation>
    <scope>NUCLEOTIDE SEQUENCE [LARGE SCALE GENOMIC DNA]</scope>
    <source>
        <strain evidence="1">DSM 684</strain>
    </source>
</reference>
<evidence type="ECO:0000313" key="2">
    <source>
        <dbReference type="Proteomes" id="UP000005695"/>
    </source>
</evidence>
<protein>
    <submittedName>
        <fullName evidence="1">ThiamineS</fullName>
    </submittedName>
</protein>
<sequence length="75" mass="8192">MMTITIKLFAQFRIDRFKEEQRSFSAPLTSRQLLGELGIAVEELGVLMINGRHGDVDTLLNDGDSVGIFPLVGGG</sequence>
<gene>
    <name evidence="1" type="ORF">Dace_0662</name>
</gene>
<dbReference type="InterPro" id="IPR016155">
    <property type="entry name" value="Mopterin_synth/thiamin_S_b"/>
</dbReference>
<evidence type="ECO:0000313" key="1">
    <source>
        <dbReference type="EMBL" id="EAT14697.1"/>
    </source>
</evidence>
<dbReference type="CDD" id="cd17040">
    <property type="entry name" value="Ubl_MoaD_like"/>
    <property type="match status" value="1"/>
</dbReference>
<proteinExistence type="predicted"/>
<name>Q1JWU7_DESA6</name>
<dbReference type="Pfam" id="PF02597">
    <property type="entry name" value="ThiS"/>
    <property type="match status" value="1"/>
</dbReference>
<dbReference type="RefSeq" id="WP_006002216.1">
    <property type="nucleotide sequence ID" value="NZ_AAEW02000019.1"/>
</dbReference>
<dbReference type="Proteomes" id="UP000005695">
    <property type="component" value="Unassembled WGS sequence"/>
</dbReference>
<accession>Q1JWU7</accession>
<keyword evidence="2" id="KW-1185">Reference proteome</keyword>
<organism evidence="1 2">
    <name type="scientific">Desulfuromonas acetoxidans (strain DSM 684 / 11070)</name>
    <dbReference type="NCBI Taxonomy" id="281689"/>
    <lineage>
        <taxon>Bacteria</taxon>
        <taxon>Pseudomonadati</taxon>
        <taxon>Thermodesulfobacteriota</taxon>
        <taxon>Desulfuromonadia</taxon>
        <taxon>Desulfuromonadales</taxon>
        <taxon>Desulfuromonadaceae</taxon>
        <taxon>Desulfuromonas</taxon>
    </lineage>
</organism>
<dbReference type="EMBL" id="AAEW02000019">
    <property type="protein sequence ID" value="EAT14697.1"/>
    <property type="molecule type" value="Genomic_DNA"/>
</dbReference>
<reference evidence="1" key="2">
    <citation type="submission" date="2006-05" db="EMBL/GenBank/DDBJ databases">
        <title>Sequencing of the draft genome and assembly of Desulfuromonas acetoxidans DSM 684.</title>
        <authorList>
            <consortium name="US DOE Joint Genome Institute (JGI-PGF)"/>
            <person name="Copeland A."/>
            <person name="Lucas S."/>
            <person name="Lapidus A."/>
            <person name="Barry K."/>
            <person name="Detter J.C."/>
            <person name="Glavina del Rio T."/>
            <person name="Hammon N."/>
            <person name="Israni S."/>
            <person name="Dalin E."/>
            <person name="Tice H."/>
            <person name="Bruce D."/>
            <person name="Pitluck S."/>
            <person name="Richardson P."/>
        </authorList>
    </citation>
    <scope>NUCLEOTIDE SEQUENCE [LARGE SCALE GENOMIC DNA]</scope>
    <source>
        <strain evidence="1">DSM 684</strain>
    </source>
</reference>
<dbReference type="Gene3D" id="3.10.20.30">
    <property type="match status" value="1"/>
</dbReference>
<dbReference type="OrthoDB" id="9801945at2"/>